<accession>A0AB32X2H7</accession>
<feature type="region of interest" description="Disordered" evidence="1">
    <location>
        <begin position="164"/>
        <end position="260"/>
    </location>
</feature>
<feature type="compositionally biased region" description="Polar residues" evidence="1">
    <location>
        <begin position="140"/>
        <end position="149"/>
    </location>
</feature>
<protein>
    <submittedName>
        <fullName evidence="3">Uncharacterized protein LOC108663620</fullName>
    </submittedName>
</protein>
<reference evidence="2" key="1">
    <citation type="journal article" date="1997" name="Nucleic Acids Res.">
        <title>tRNAscan-SE: a program for improved detection of transfer RNA genes in genomic sequence.</title>
        <authorList>
            <person name="Lowe T.M."/>
            <person name="Eddy S.R."/>
        </authorList>
    </citation>
    <scope>NUCLEOTIDE SEQUENCE [LARGE SCALE GENOMIC DNA]</scope>
    <source>
        <strain evidence="2">r\B97-61/B2</strain>
    </source>
</reference>
<feature type="compositionally biased region" description="Polar residues" evidence="1">
    <location>
        <begin position="250"/>
        <end position="260"/>
    </location>
</feature>
<gene>
    <name evidence="3" type="primary">LOC108663620</name>
</gene>
<name>A0AB32X2H7_THECC</name>
<sequence>MGYKLDGETFVKTPKVALRKKASLPAHPEVSLSQFSNEMLFNLLMRINGKLTNQAVRMEKIEGKMAESEKMLEEKGKMPIEPTAVDSSVTPSLAPVRQGAEGSVFQAEGHEPEKVESEQGTEVLGSLDENPPFPPKPQKEQLSPPNSEEVSIMDVFHQMVKEEQAEKEAAEAQAQKFAFIEPTPTSEKLSGKGKEKAPAASQAQSKPLGKGMTTMATKTKFLKRRKYSRIPEKAKPSVIFSPQEPLEIPNKSSLEPSPQK</sequence>
<organism evidence="2 3">
    <name type="scientific">Theobroma cacao</name>
    <name type="common">Cacao</name>
    <name type="synonym">Cocoa</name>
    <dbReference type="NCBI Taxonomy" id="3641"/>
    <lineage>
        <taxon>Eukaryota</taxon>
        <taxon>Viridiplantae</taxon>
        <taxon>Streptophyta</taxon>
        <taxon>Embryophyta</taxon>
        <taxon>Tracheophyta</taxon>
        <taxon>Spermatophyta</taxon>
        <taxon>Magnoliopsida</taxon>
        <taxon>eudicotyledons</taxon>
        <taxon>Gunneridae</taxon>
        <taxon>Pentapetalae</taxon>
        <taxon>rosids</taxon>
        <taxon>malvids</taxon>
        <taxon>Malvales</taxon>
        <taxon>Malvaceae</taxon>
        <taxon>Byttnerioideae</taxon>
        <taxon>Theobroma</taxon>
    </lineage>
</organism>
<dbReference type="Gramene" id="Tc10v2_t009010.1">
    <property type="protein sequence ID" value="Tc10v2_p009010.1"/>
    <property type="gene ID" value="Tc10v2_g009010"/>
</dbReference>
<dbReference type="KEGG" id="tcc:108663620"/>
<evidence type="ECO:0000256" key="1">
    <source>
        <dbReference type="SAM" id="MobiDB-lite"/>
    </source>
</evidence>
<proteinExistence type="predicted"/>
<dbReference type="GeneID" id="108663620"/>
<dbReference type="Proteomes" id="UP000694886">
    <property type="component" value="Chromosome 10"/>
</dbReference>
<evidence type="ECO:0000313" key="2">
    <source>
        <dbReference type="Proteomes" id="UP000694886"/>
    </source>
</evidence>
<dbReference type="RefSeq" id="XP_017984324.1">
    <property type="nucleotide sequence ID" value="XM_018128835.1"/>
</dbReference>
<evidence type="ECO:0000313" key="3">
    <source>
        <dbReference type="RefSeq" id="XP_017984324.1"/>
    </source>
</evidence>
<reference evidence="3" key="2">
    <citation type="submission" date="2025-08" db="UniProtKB">
        <authorList>
            <consortium name="RefSeq"/>
        </authorList>
    </citation>
    <scope>IDENTIFICATION</scope>
</reference>
<feature type="compositionally biased region" description="Basic and acidic residues" evidence="1">
    <location>
        <begin position="108"/>
        <end position="117"/>
    </location>
</feature>
<feature type="compositionally biased region" description="Low complexity" evidence="1">
    <location>
        <begin position="209"/>
        <end position="219"/>
    </location>
</feature>
<feature type="region of interest" description="Disordered" evidence="1">
    <location>
        <begin position="71"/>
        <end position="149"/>
    </location>
</feature>
<dbReference type="AlphaFoldDB" id="A0AB32X2H7"/>